<dbReference type="InterPro" id="IPR053169">
    <property type="entry name" value="MUG_Protein"/>
</dbReference>
<keyword evidence="3" id="KW-1185">Reference proteome</keyword>
<dbReference type="GO" id="GO:0005975">
    <property type="term" value="P:carbohydrate metabolic process"/>
    <property type="evidence" value="ECO:0007669"/>
    <property type="project" value="InterPro"/>
</dbReference>
<dbReference type="AlphaFoldDB" id="A0A3E0I0M4"/>
<reference evidence="2 3" key="1">
    <citation type="submission" date="2018-08" db="EMBL/GenBank/DDBJ databases">
        <title>Genomic Encyclopedia of Archaeal and Bacterial Type Strains, Phase II (KMG-II): from individual species to whole genera.</title>
        <authorList>
            <person name="Goeker M."/>
        </authorList>
    </citation>
    <scope>NUCLEOTIDE SEQUENCE [LARGE SCALE GENOMIC DNA]</scope>
    <source>
        <strain evidence="2 3">DSM 45791</strain>
    </source>
</reference>
<dbReference type="Proteomes" id="UP000256269">
    <property type="component" value="Unassembled WGS sequence"/>
</dbReference>
<protein>
    <submittedName>
        <fullName evidence="2">Glycosyl hydrolase family 76</fullName>
    </submittedName>
</protein>
<proteinExistence type="predicted"/>
<dbReference type="Gene3D" id="1.50.10.20">
    <property type="match status" value="1"/>
</dbReference>
<dbReference type="SUPFAM" id="SSF48208">
    <property type="entry name" value="Six-hairpin glycosidases"/>
    <property type="match status" value="1"/>
</dbReference>
<dbReference type="Pfam" id="PF03663">
    <property type="entry name" value="Glyco_hydro_76"/>
    <property type="match status" value="1"/>
</dbReference>
<accession>A0A3E0I0M4</accession>
<dbReference type="PANTHER" id="PTHR47791">
    <property type="entry name" value="MEIOTICALLY UP-REGULATED GENE 191 PROTEIN"/>
    <property type="match status" value="1"/>
</dbReference>
<gene>
    <name evidence="2" type="ORF">BCF44_103695</name>
</gene>
<keyword evidence="1" id="KW-0732">Signal</keyword>
<comment type="caution">
    <text evidence="2">The sequence shown here is derived from an EMBL/GenBank/DDBJ whole genome shotgun (WGS) entry which is preliminary data.</text>
</comment>
<sequence length="352" mass="38619">MLLRLGALLSVLLSALPVTAQAAPAAPEPAISWITEASATLDHWYDPQDGRYRTTQWWNSANALRAQLVASSLLGNDVGARRAANTYNQNIAGWFRNDYYDDEGWWALTWVQAYDQTGEQKYLVLAESLFDDMTHGWDLTCGGGIWWNKDRTYKNAIPNELFLSIAAALALRTTGPAAANYEQWALLEWGWFARTGMVNAQGLVNDGLTAGCANNGGTTWTYNQGVVLGGLADLYRLTGRRDLLASATSLANAAMTRLVDASGVLREPCEERRCDLDQSQFKGIFMRNLVALNQVAPSSTYTAFAVRNSLAVWKSRSHANQLGLFWSGPFDVADASRQSSALDCLNAAMQLS</sequence>
<dbReference type="EMBL" id="QUNO01000003">
    <property type="protein sequence ID" value="REH52243.1"/>
    <property type="molecule type" value="Genomic_DNA"/>
</dbReference>
<evidence type="ECO:0000313" key="2">
    <source>
        <dbReference type="EMBL" id="REH52243.1"/>
    </source>
</evidence>
<dbReference type="RefSeq" id="WP_116174206.1">
    <property type="nucleotide sequence ID" value="NZ_CP144375.1"/>
</dbReference>
<keyword evidence="2" id="KW-0378">Hydrolase</keyword>
<name>A0A3E0I0M4_9PSEU</name>
<evidence type="ECO:0000313" key="3">
    <source>
        <dbReference type="Proteomes" id="UP000256269"/>
    </source>
</evidence>
<feature type="signal peptide" evidence="1">
    <location>
        <begin position="1"/>
        <end position="22"/>
    </location>
</feature>
<feature type="chain" id="PRO_5017729408" evidence="1">
    <location>
        <begin position="23"/>
        <end position="352"/>
    </location>
</feature>
<dbReference type="GO" id="GO:0016787">
    <property type="term" value="F:hydrolase activity"/>
    <property type="evidence" value="ECO:0007669"/>
    <property type="project" value="UniProtKB-KW"/>
</dbReference>
<dbReference type="InterPro" id="IPR008928">
    <property type="entry name" value="6-hairpin_glycosidase_sf"/>
</dbReference>
<evidence type="ECO:0000256" key="1">
    <source>
        <dbReference type="SAM" id="SignalP"/>
    </source>
</evidence>
<organism evidence="2 3">
    <name type="scientific">Kutzneria buriramensis</name>
    <dbReference type="NCBI Taxonomy" id="1045776"/>
    <lineage>
        <taxon>Bacteria</taxon>
        <taxon>Bacillati</taxon>
        <taxon>Actinomycetota</taxon>
        <taxon>Actinomycetes</taxon>
        <taxon>Pseudonocardiales</taxon>
        <taxon>Pseudonocardiaceae</taxon>
        <taxon>Kutzneria</taxon>
    </lineage>
</organism>
<dbReference type="OrthoDB" id="2505409at2"/>
<dbReference type="InterPro" id="IPR005198">
    <property type="entry name" value="Glyco_hydro_76"/>
</dbReference>
<dbReference type="PANTHER" id="PTHR47791:SF1">
    <property type="entry name" value="ENDO MANNANASE, GH76 FAMILY (EUROFUNG)"/>
    <property type="match status" value="1"/>
</dbReference>